<dbReference type="AlphaFoldDB" id="A0A757CNV7"/>
<name>A0A757CNV7_SALER</name>
<comment type="caution">
    <text evidence="1">The sequence shown here is derived from an EMBL/GenBank/DDBJ whole genome shotgun (WGS) entry which is preliminary data.</text>
</comment>
<organism evidence="1">
    <name type="scientific">Salmonella enterica</name>
    <name type="common">Salmonella choleraesuis</name>
    <dbReference type="NCBI Taxonomy" id="28901"/>
    <lineage>
        <taxon>Bacteria</taxon>
        <taxon>Pseudomonadati</taxon>
        <taxon>Pseudomonadota</taxon>
        <taxon>Gammaproteobacteria</taxon>
        <taxon>Enterobacterales</taxon>
        <taxon>Enterobacteriaceae</taxon>
        <taxon>Salmonella</taxon>
    </lineage>
</organism>
<gene>
    <name evidence="1" type="ORF">G8T86_003608</name>
</gene>
<protein>
    <submittedName>
        <fullName evidence="1">Uncharacterized protein</fullName>
    </submittedName>
</protein>
<sequence length="106" mass="12458">MNDLPAERVSAFVKSPLDNPLTRGEQMELARWFLHIHEQMELARWFLHIHEQMEVFKQLPDLPITDGHVQQVINSHEKGWAMIVPCKITYELAKEVQANRARSKEE</sequence>
<reference evidence="1" key="2">
    <citation type="submission" date="2020-02" db="EMBL/GenBank/DDBJ databases">
        <authorList>
            <consortium name="NCBI Pathogen Detection Project"/>
        </authorList>
    </citation>
    <scope>NUCLEOTIDE SEQUENCE</scope>
    <source>
        <strain evidence="1">MA.MC_07-0853</strain>
    </source>
</reference>
<proteinExistence type="predicted"/>
<dbReference type="EMBL" id="DAAXCN010000014">
    <property type="protein sequence ID" value="HAG0428759.1"/>
    <property type="molecule type" value="Genomic_DNA"/>
</dbReference>
<accession>A0A757CNV7</accession>
<evidence type="ECO:0000313" key="1">
    <source>
        <dbReference type="EMBL" id="HAG0428759.1"/>
    </source>
</evidence>
<reference evidence="1" key="1">
    <citation type="journal article" date="2018" name="Genome Biol.">
        <title>SKESA: strategic k-mer extension for scrupulous assemblies.</title>
        <authorList>
            <person name="Souvorov A."/>
            <person name="Agarwala R."/>
            <person name="Lipman D.J."/>
        </authorList>
    </citation>
    <scope>NUCLEOTIDE SEQUENCE</scope>
    <source>
        <strain evidence="1">MA.MC_07-0853</strain>
    </source>
</reference>